<keyword evidence="2" id="KW-0812">Transmembrane</keyword>
<dbReference type="InterPro" id="IPR019554">
    <property type="entry name" value="Soluble_ligand-bd"/>
</dbReference>
<dbReference type="InterPro" id="IPR049712">
    <property type="entry name" value="Poly_export"/>
</dbReference>
<name>A0A5K7ZH55_9BACT</name>
<dbReference type="Pfam" id="PF10531">
    <property type="entry name" value="SLBB"/>
    <property type="match status" value="1"/>
</dbReference>
<dbReference type="RefSeq" id="WP_155321309.1">
    <property type="nucleotide sequence ID" value="NZ_AP021876.1"/>
</dbReference>
<dbReference type="GO" id="GO:0015159">
    <property type="term" value="F:polysaccharide transmembrane transporter activity"/>
    <property type="evidence" value="ECO:0007669"/>
    <property type="project" value="InterPro"/>
</dbReference>
<dbReference type="InterPro" id="IPR003715">
    <property type="entry name" value="Poly_export_N"/>
</dbReference>
<feature type="transmembrane region" description="Helical" evidence="2">
    <location>
        <begin position="28"/>
        <end position="46"/>
    </location>
</feature>
<reference evidence="5 6" key="1">
    <citation type="submission" date="2019-11" db="EMBL/GenBank/DDBJ databases">
        <title>Comparative genomics of hydrocarbon-degrading Desulfosarcina strains.</title>
        <authorList>
            <person name="Watanabe M."/>
            <person name="Kojima H."/>
            <person name="Fukui M."/>
        </authorList>
    </citation>
    <scope>NUCLEOTIDE SEQUENCE [LARGE SCALE GENOMIC DNA]</scope>
    <source>
        <strain evidence="5 6">28bB2T</strain>
    </source>
</reference>
<organism evidence="5 6">
    <name type="scientific">Desulfosarcina ovata subsp. sediminis</name>
    <dbReference type="NCBI Taxonomy" id="885957"/>
    <lineage>
        <taxon>Bacteria</taxon>
        <taxon>Pseudomonadati</taxon>
        <taxon>Thermodesulfobacteriota</taxon>
        <taxon>Desulfobacteria</taxon>
        <taxon>Desulfobacterales</taxon>
        <taxon>Desulfosarcinaceae</taxon>
        <taxon>Desulfosarcina</taxon>
    </lineage>
</organism>
<proteinExistence type="predicted"/>
<dbReference type="Gene3D" id="3.10.560.10">
    <property type="entry name" value="Outer membrane lipoprotein wza domain like"/>
    <property type="match status" value="1"/>
</dbReference>
<dbReference type="EMBL" id="AP021876">
    <property type="protein sequence ID" value="BBO80316.1"/>
    <property type="molecule type" value="Genomic_DNA"/>
</dbReference>
<keyword evidence="2" id="KW-0472">Membrane</keyword>
<dbReference type="PANTHER" id="PTHR33619:SF3">
    <property type="entry name" value="POLYSACCHARIDE EXPORT PROTEIN GFCE-RELATED"/>
    <property type="match status" value="1"/>
</dbReference>
<feature type="domain" description="Polysaccharide export protein N-terminal" evidence="3">
    <location>
        <begin position="186"/>
        <end position="237"/>
    </location>
</feature>
<evidence type="ECO:0000256" key="2">
    <source>
        <dbReference type="SAM" id="Phobius"/>
    </source>
</evidence>
<gene>
    <name evidence="5" type="ORF">DSCO28_08820</name>
</gene>
<evidence type="ECO:0000313" key="5">
    <source>
        <dbReference type="EMBL" id="BBO80316.1"/>
    </source>
</evidence>
<evidence type="ECO:0000313" key="6">
    <source>
        <dbReference type="Proteomes" id="UP000425960"/>
    </source>
</evidence>
<dbReference type="AlphaFoldDB" id="A0A5K7ZH55"/>
<evidence type="ECO:0000256" key="1">
    <source>
        <dbReference type="ARBA" id="ARBA00022729"/>
    </source>
</evidence>
<dbReference type="Gene3D" id="3.30.1950.10">
    <property type="entry name" value="wza like domain"/>
    <property type="match status" value="2"/>
</dbReference>
<accession>A0A5K7ZH55</accession>
<keyword evidence="2" id="KW-1133">Transmembrane helix</keyword>
<feature type="domain" description="Soluble ligand binding" evidence="4">
    <location>
        <begin position="245"/>
        <end position="294"/>
    </location>
</feature>
<keyword evidence="1" id="KW-0732">Signal</keyword>
<dbReference type="PANTHER" id="PTHR33619">
    <property type="entry name" value="POLYSACCHARIDE EXPORT PROTEIN GFCE-RELATED"/>
    <property type="match status" value="1"/>
</dbReference>
<feature type="domain" description="Polysaccharide export protein N-terminal" evidence="3">
    <location>
        <begin position="93"/>
        <end position="165"/>
    </location>
</feature>
<evidence type="ECO:0000259" key="3">
    <source>
        <dbReference type="Pfam" id="PF02563"/>
    </source>
</evidence>
<sequence>MNRRIRMICRHPEVEHGVGNTIRTNKKWGTAILGLLILIVTALGVGGCGGPSGYGKGVPNLSVASPPAIPAAYLIGAGDELEVLYYIDPDVDVPEYRIDSEDTLRVDFYYYPVMSKTLSVRPDGYITLPPIGDVKARNKKPTDLAREISELYAPILAKPVVTVEVIAFNTKIEELKRAIYNQERGMSRLAVVRPDGVISLPYIGDVKAADLTTHQLQEQLHRRYANILYNLSTTVVVLNARSNRIYVLGEVERPDFYELLGPTTLTQLLATAGGLTREAKTDQVIIVRRGKNGQPDAHIVYMNQIIGEASLLDPMLQQYDVIYVPRSAMARAALTADFLWRIVPLRFTVDYNLN</sequence>
<evidence type="ECO:0000259" key="4">
    <source>
        <dbReference type="Pfam" id="PF10531"/>
    </source>
</evidence>
<dbReference type="Proteomes" id="UP000425960">
    <property type="component" value="Chromosome"/>
</dbReference>
<dbReference type="KEGG" id="dov:DSCO28_08820"/>
<dbReference type="Pfam" id="PF02563">
    <property type="entry name" value="Poly_export"/>
    <property type="match status" value="2"/>
</dbReference>
<protein>
    <submittedName>
        <fullName evidence="5">Uncharacterized protein</fullName>
    </submittedName>
</protein>